<dbReference type="GO" id="GO:0046872">
    <property type="term" value="F:metal ion binding"/>
    <property type="evidence" value="ECO:0007669"/>
    <property type="project" value="UniProtKB-KW"/>
</dbReference>
<dbReference type="Pfam" id="PF22310">
    <property type="entry name" value="NMB0315_dom_I"/>
    <property type="match status" value="1"/>
</dbReference>
<dbReference type="PANTHER" id="PTHR21666">
    <property type="entry name" value="PEPTIDASE-RELATED"/>
    <property type="match status" value="1"/>
</dbReference>
<dbReference type="OrthoDB" id="9815245at2"/>
<evidence type="ECO:0000259" key="8">
    <source>
        <dbReference type="Pfam" id="PF01551"/>
    </source>
</evidence>
<keyword evidence="7" id="KW-0732">Signal</keyword>
<dbReference type="Gene3D" id="3.10.450.350">
    <property type="match status" value="2"/>
</dbReference>
<reference evidence="10 11" key="1">
    <citation type="submission" date="2018-10" db="EMBL/GenBank/DDBJ databases">
        <title>Draft genome sequence of Aquitalea MWU14-2217 isolated from a wild cranberry bog in Provincetown, Massachusetts.</title>
        <authorList>
            <person name="Ebadzadsahrai G."/>
            <person name="Soby S."/>
        </authorList>
    </citation>
    <scope>NUCLEOTIDE SEQUENCE [LARGE SCALE GENOMIC DNA]</scope>
    <source>
        <strain evidence="10 11">MWU14-2217</strain>
    </source>
</reference>
<dbReference type="CDD" id="cd12797">
    <property type="entry name" value="M23_peptidase"/>
    <property type="match status" value="1"/>
</dbReference>
<name>A0A454JMP5_9NEIS</name>
<evidence type="ECO:0000256" key="5">
    <source>
        <dbReference type="ARBA" id="ARBA00022833"/>
    </source>
</evidence>
<dbReference type="SUPFAM" id="SSF51261">
    <property type="entry name" value="Duplicated hybrid motif"/>
    <property type="match status" value="1"/>
</dbReference>
<dbReference type="Gene3D" id="2.70.70.10">
    <property type="entry name" value="Glucose Permease (Domain IIA)"/>
    <property type="match status" value="1"/>
</dbReference>
<dbReference type="EMBL" id="RFAR01000007">
    <property type="protein sequence ID" value="RMD01388.1"/>
    <property type="molecule type" value="Genomic_DNA"/>
</dbReference>
<evidence type="ECO:0000256" key="2">
    <source>
        <dbReference type="ARBA" id="ARBA00022670"/>
    </source>
</evidence>
<evidence type="ECO:0000259" key="9">
    <source>
        <dbReference type="Pfam" id="PF22310"/>
    </source>
</evidence>
<evidence type="ECO:0000256" key="6">
    <source>
        <dbReference type="ARBA" id="ARBA00023049"/>
    </source>
</evidence>
<dbReference type="InterPro" id="IPR050570">
    <property type="entry name" value="Cell_wall_metabolism_enzyme"/>
</dbReference>
<dbReference type="Pfam" id="PF01551">
    <property type="entry name" value="Peptidase_M23"/>
    <property type="match status" value="1"/>
</dbReference>
<dbReference type="PANTHER" id="PTHR21666:SF288">
    <property type="entry name" value="CELL DIVISION PROTEIN YTFB"/>
    <property type="match status" value="1"/>
</dbReference>
<evidence type="ECO:0000256" key="1">
    <source>
        <dbReference type="ARBA" id="ARBA00001947"/>
    </source>
</evidence>
<accession>A0A454JMP5</accession>
<proteinExistence type="predicted"/>
<evidence type="ECO:0000256" key="4">
    <source>
        <dbReference type="ARBA" id="ARBA00022801"/>
    </source>
</evidence>
<feature type="domain" description="M23ase beta-sheet core" evidence="8">
    <location>
        <begin position="304"/>
        <end position="401"/>
    </location>
</feature>
<organism evidence="10 11">
    <name type="scientific">Aquitalea palustris</name>
    <dbReference type="NCBI Taxonomy" id="2480983"/>
    <lineage>
        <taxon>Bacteria</taxon>
        <taxon>Pseudomonadati</taxon>
        <taxon>Pseudomonadota</taxon>
        <taxon>Betaproteobacteria</taxon>
        <taxon>Neisseriales</taxon>
        <taxon>Chromobacteriaceae</taxon>
        <taxon>Aquitalea</taxon>
    </lineage>
</organism>
<keyword evidence="2" id="KW-0645">Protease</keyword>
<protein>
    <submittedName>
        <fullName evidence="10">M23 family metallopeptidase</fullName>
    </submittedName>
</protein>
<evidence type="ECO:0000256" key="3">
    <source>
        <dbReference type="ARBA" id="ARBA00022723"/>
    </source>
</evidence>
<dbReference type="InterPro" id="IPR016047">
    <property type="entry name" value="M23ase_b-sheet_dom"/>
</dbReference>
<evidence type="ECO:0000313" key="11">
    <source>
        <dbReference type="Proteomes" id="UP000274139"/>
    </source>
</evidence>
<comment type="cofactor">
    <cofactor evidence="1">
        <name>Zn(2+)</name>
        <dbReference type="ChEBI" id="CHEBI:29105"/>
    </cofactor>
</comment>
<dbReference type="InterPro" id="IPR011055">
    <property type="entry name" value="Dup_hybrid_motif"/>
</dbReference>
<dbReference type="GO" id="GO:0006508">
    <property type="term" value="P:proteolysis"/>
    <property type="evidence" value="ECO:0007669"/>
    <property type="project" value="UniProtKB-KW"/>
</dbReference>
<dbReference type="AlphaFoldDB" id="A0A454JMP5"/>
<dbReference type="RefSeq" id="WP_103523244.1">
    <property type="nucleotide sequence ID" value="NZ_JAIZDC010000001.1"/>
</dbReference>
<dbReference type="GO" id="GO:0004222">
    <property type="term" value="F:metalloendopeptidase activity"/>
    <property type="evidence" value="ECO:0007669"/>
    <property type="project" value="TreeGrafter"/>
</dbReference>
<dbReference type="InterPro" id="IPR054512">
    <property type="entry name" value="NMB0315-like_N"/>
</dbReference>
<keyword evidence="3" id="KW-0479">Metal-binding</keyword>
<evidence type="ECO:0000313" key="10">
    <source>
        <dbReference type="EMBL" id="RMD01388.1"/>
    </source>
</evidence>
<keyword evidence="5" id="KW-0862">Zinc</keyword>
<feature type="chain" id="PRO_5019558367" evidence="7">
    <location>
        <begin position="42"/>
        <end position="444"/>
    </location>
</feature>
<keyword evidence="11" id="KW-1185">Reference proteome</keyword>
<sequence length="444" mass="48109">MNYRKLLQLPQNCTRRLINHHLSWLGLAASLPLFGMATAFAVAPGDPQPAAAEVRQRMVTEKLALPVFTPPSNGTRYWRNETVNRGDTIAHVLNRLGVRDSEARRFLYSSPLSRDLLKLNTGATLAVETSDEGELYALRFLNDDENGEKVLVAIAKQGDQWQASADPLATESMDSLRSITVRRSAVRELQAAGVPREVMAQLADIFADQFSLDSLQPGDSIQLVFESLIYNGSPIANGNILAAEISRGGQWHRAFYFAHDSESGAYYDAAGRPVKKGFSQQPVAHYRISSGFGTRYHPVLHSLRMHQGVDYAAAPGTPIVAPADGVISAAETQNGYGKVITLRHNAKLSTLYAHMQRFAPGVKVGKPVKAGDLLGYVGSTGRVTGPHLHFEVKLNGQAVDPATAALPAPGLAASQRLAFAKLSRQLTDKLALLRDTPGTIAQLD</sequence>
<feature type="domain" description="DD-carboxypeptidase/endopeptidase Mpg-like N-terminal" evidence="9">
    <location>
        <begin position="77"/>
        <end position="158"/>
    </location>
</feature>
<feature type="signal peptide" evidence="7">
    <location>
        <begin position="1"/>
        <end position="41"/>
    </location>
</feature>
<keyword evidence="4" id="KW-0378">Hydrolase</keyword>
<evidence type="ECO:0000256" key="7">
    <source>
        <dbReference type="SAM" id="SignalP"/>
    </source>
</evidence>
<dbReference type="Proteomes" id="UP000274139">
    <property type="component" value="Unassembled WGS sequence"/>
</dbReference>
<comment type="caution">
    <text evidence="10">The sequence shown here is derived from an EMBL/GenBank/DDBJ whole genome shotgun (WGS) entry which is preliminary data.</text>
</comment>
<keyword evidence="6" id="KW-0482">Metalloprotease</keyword>
<gene>
    <name evidence="10" type="ORF">EAY64_02690</name>
</gene>